<feature type="region of interest" description="Disordered" evidence="1">
    <location>
        <begin position="429"/>
        <end position="511"/>
    </location>
</feature>
<protein>
    <submittedName>
        <fullName evidence="2">Uncharacterized protein</fullName>
    </submittedName>
</protein>
<accession>A0A9P3HBQ9</accession>
<dbReference type="Proteomes" id="UP000827284">
    <property type="component" value="Unassembled WGS sequence"/>
</dbReference>
<feature type="region of interest" description="Disordered" evidence="1">
    <location>
        <begin position="606"/>
        <end position="626"/>
    </location>
</feature>
<evidence type="ECO:0000256" key="1">
    <source>
        <dbReference type="SAM" id="MobiDB-lite"/>
    </source>
</evidence>
<feature type="compositionally biased region" description="Polar residues" evidence="1">
    <location>
        <begin position="82"/>
        <end position="104"/>
    </location>
</feature>
<feature type="compositionally biased region" description="Low complexity" evidence="1">
    <location>
        <begin position="345"/>
        <end position="355"/>
    </location>
</feature>
<dbReference type="OrthoDB" id="2438715at2759"/>
<feature type="region of interest" description="Disordered" evidence="1">
    <location>
        <begin position="731"/>
        <end position="762"/>
    </location>
</feature>
<reference evidence="2" key="2">
    <citation type="journal article" date="2022" name="Microbiol. Resour. Announc.">
        <title>Whole-Genome Sequence of Entomortierella parvispora E1425, a Mucoromycotan Fungus Associated with Burkholderiaceae-Related Endosymbiotic Bacteria.</title>
        <authorList>
            <person name="Herlambang A."/>
            <person name="Guo Y."/>
            <person name="Takashima Y."/>
            <person name="Narisawa K."/>
            <person name="Ohta H."/>
            <person name="Nishizawa T."/>
        </authorList>
    </citation>
    <scope>NUCLEOTIDE SEQUENCE</scope>
    <source>
        <strain evidence="2">E1425</strain>
    </source>
</reference>
<feature type="compositionally biased region" description="Low complexity" evidence="1">
    <location>
        <begin position="654"/>
        <end position="663"/>
    </location>
</feature>
<dbReference type="EMBL" id="BQFW01000008">
    <property type="protein sequence ID" value="GJJ73651.1"/>
    <property type="molecule type" value="Genomic_DNA"/>
</dbReference>
<gene>
    <name evidence="2" type="ORF">EMPS_06009</name>
</gene>
<feature type="compositionally biased region" description="Basic and acidic residues" evidence="1">
    <location>
        <begin position="332"/>
        <end position="343"/>
    </location>
</feature>
<feature type="compositionally biased region" description="Low complexity" evidence="1">
    <location>
        <begin position="743"/>
        <end position="762"/>
    </location>
</feature>
<organism evidence="2 3">
    <name type="scientific">Entomortierella parvispora</name>
    <dbReference type="NCBI Taxonomy" id="205924"/>
    <lineage>
        <taxon>Eukaryota</taxon>
        <taxon>Fungi</taxon>
        <taxon>Fungi incertae sedis</taxon>
        <taxon>Mucoromycota</taxon>
        <taxon>Mortierellomycotina</taxon>
        <taxon>Mortierellomycetes</taxon>
        <taxon>Mortierellales</taxon>
        <taxon>Mortierellaceae</taxon>
        <taxon>Entomortierella</taxon>
    </lineage>
</organism>
<feature type="region of interest" description="Disordered" evidence="1">
    <location>
        <begin position="63"/>
        <end position="155"/>
    </location>
</feature>
<feature type="compositionally biased region" description="Low complexity" evidence="1">
    <location>
        <begin position="531"/>
        <end position="546"/>
    </location>
</feature>
<reference evidence="2" key="1">
    <citation type="submission" date="2021-11" db="EMBL/GenBank/DDBJ databases">
        <authorList>
            <person name="Herlambang A."/>
            <person name="Guo Y."/>
            <person name="Takashima Y."/>
            <person name="Nishizawa T."/>
        </authorList>
    </citation>
    <scope>NUCLEOTIDE SEQUENCE</scope>
    <source>
        <strain evidence="2">E1425</strain>
    </source>
</reference>
<feature type="compositionally biased region" description="Low complexity" evidence="1">
    <location>
        <begin position="553"/>
        <end position="569"/>
    </location>
</feature>
<keyword evidence="3" id="KW-1185">Reference proteome</keyword>
<feature type="region of interest" description="Disordered" evidence="1">
    <location>
        <begin position="526"/>
        <end position="592"/>
    </location>
</feature>
<comment type="caution">
    <text evidence="2">The sequence shown here is derived from an EMBL/GenBank/DDBJ whole genome shotgun (WGS) entry which is preliminary data.</text>
</comment>
<proteinExistence type="predicted"/>
<feature type="compositionally biased region" description="Polar residues" evidence="1">
    <location>
        <begin position="437"/>
        <end position="447"/>
    </location>
</feature>
<feature type="region of interest" description="Disordered" evidence="1">
    <location>
        <begin position="641"/>
        <end position="667"/>
    </location>
</feature>
<feature type="compositionally biased region" description="Low complexity" evidence="1">
    <location>
        <begin position="318"/>
        <end position="331"/>
    </location>
</feature>
<dbReference type="AlphaFoldDB" id="A0A9P3HBQ9"/>
<feature type="compositionally biased region" description="Acidic residues" evidence="1">
    <location>
        <begin position="304"/>
        <end position="317"/>
    </location>
</feature>
<evidence type="ECO:0000313" key="2">
    <source>
        <dbReference type="EMBL" id="GJJ73651.1"/>
    </source>
</evidence>
<feature type="compositionally biased region" description="Low complexity" evidence="1">
    <location>
        <begin position="488"/>
        <end position="508"/>
    </location>
</feature>
<name>A0A9P3HBQ9_9FUNG</name>
<feature type="region of interest" description="Disordered" evidence="1">
    <location>
        <begin position="285"/>
        <end position="369"/>
    </location>
</feature>
<sequence length="832" mass="89573">MLFLVPTHKLEDDGNGSTQASKVLVVLPRKTDLCSNVVVSEKAITTTLGTNDTLDTINPYDIHRRGSSTSTPNHAKDYLGVSQPTWPQQGQTNTPEPTQQPNSNHGKDSQRLGISDAMTRARRHSHTGLVESDLDSQIPFSRTRSRSRQSISHGVPYQYQRAKTPKSLRSVFRRYRTTEESPLLTSASFGTLYRFGATINEFDMEDAISSDPLKIVTQRDSTGRLQHSGSTLSNIRPLSVITGIDGLSSQELLHYAPTQEAMHIEPDSDGEIETDLGIESDQAALATTSSSISTTKRQRRESSETVDIDGISDEDVESASAKQAASNNNSNNDDHLEAPRQQKDGSSGSESASGSDVEQSPGEDPESMDIESDALDADMNMILGMASDMDLVMPQFDDAYLHDWKAGPAFMGLSSQRASSVASVGSASSLAGSHSSCTTITVSSHSTPESHEVGPRLSSVPQMDSPPVSPAILAARAHSHSPFRSARSSDGSLSPRSSSSQPSGPQDLTTIHRDIDNLRRHRDSLKENIDSKGSGSSSSVPEASSSINQKLGSISSASSTSAASISSSSSDRKGQPGPIYFKPTRLPDQPPHQNVMIIQSNQWTFDSKTPSGIPGVPPPLAVSNRDGNQIYKMNEPLSQSISLLPKPLPPASTQPPQASSLSSVTTQSHPIVHAALQQPGQQPPQSRSRSPEVQVVRRVTTKAISMATRNNPVKTPQQVQDAYYAKRERQLQEQKDWRKSSGTVPITTTVPPTTIASSGLGVSVGLGPPPKVHSLERNLSGPDSELPAAYYIPPSAFRTEASVIAEREAALRQRRLEEEESLKESLLNLPSP</sequence>
<evidence type="ECO:0000313" key="3">
    <source>
        <dbReference type="Proteomes" id="UP000827284"/>
    </source>
</evidence>